<dbReference type="GeneID" id="54302984"/>
<dbReference type="Gene3D" id="3.30.710.10">
    <property type="entry name" value="Potassium Channel Kv1.1, Chain A"/>
    <property type="match status" value="1"/>
</dbReference>
<name>A0A6A6AVU9_9PEZI</name>
<dbReference type="InterPro" id="IPR000210">
    <property type="entry name" value="BTB/POZ_dom"/>
</dbReference>
<dbReference type="SUPFAM" id="SSF54695">
    <property type="entry name" value="POZ domain"/>
    <property type="match status" value="1"/>
</dbReference>
<organism evidence="2 3">
    <name type="scientific">Aplosporella prunicola CBS 121167</name>
    <dbReference type="NCBI Taxonomy" id="1176127"/>
    <lineage>
        <taxon>Eukaryota</taxon>
        <taxon>Fungi</taxon>
        <taxon>Dikarya</taxon>
        <taxon>Ascomycota</taxon>
        <taxon>Pezizomycotina</taxon>
        <taxon>Dothideomycetes</taxon>
        <taxon>Dothideomycetes incertae sedis</taxon>
        <taxon>Botryosphaeriales</taxon>
        <taxon>Aplosporellaceae</taxon>
        <taxon>Aplosporella</taxon>
    </lineage>
</organism>
<dbReference type="EMBL" id="ML995556">
    <property type="protein sequence ID" value="KAF2135726.1"/>
    <property type="molecule type" value="Genomic_DNA"/>
</dbReference>
<dbReference type="InterPro" id="IPR011333">
    <property type="entry name" value="SKP1/BTB/POZ_sf"/>
</dbReference>
<evidence type="ECO:0000259" key="1">
    <source>
        <dbReference type="PROSITE" id="PS50097"/>
    </source>
</evidence>
<dbReference type="AlphaFoldDB" id="A0A6A6AVU9"/>
<sequence length="187" mass="21698">MILNNGTKLGVSSAVLRTASDMFRAMFGPNFREGQNLNETNPKEVEFPDDDPAAMMVICSVFHFQYDHTQHYPDMAELKDIALLCDKYQCSPAIFLHSQMWMERLMKDAMKKKFDGYEDLLGISYLFDNPDVFKRLTLDLILYWTGSFDKLGDRDLADRIPWRTFGKFFFLQSRKNMANVMKSDTVG</sequence>
<protein>
    <recommendedName>
        <fullName evidence="1">BTB domain-containing protein</fullName>
    </recommendedName>
</protein>
<gene>
    <name evidence="2" type="ORF">K452DRAFT_346706</name>
</gene>
<proteinExistence type="predicted"/>
<dbReference type="Proteomes" id="UP000799438">
    <property type="component" value="Unassembled WGS sequence"/>
</dbReference>
<dbReference type="PROSITE" id="PS50097">
    <property type="entry name" value="BTB"/>
    <property type="match status" value="1"/>
</dbReference>
<dbReference type="RefSeq" id="XP_033391444.1">
    <property type="nucleotide sequence ID" value="XM_033545476.1"/>
</dbReference>
<evidence type="ECO:0000313" key="3">
    <source>
        <dbReference type="Proteomes" id="UP000799438"/>
    </source>
</evidence>
<accession>A0A6A6AVU9</accession>
<feature type="domain" description="BTB" evidence="1">
    <location>
        <begin position="1"/>
        <end position="74"/>
    </location>
</feature>
<evidence type="ECO:0000313" key="2">
    <source>
        <dbReference type="EMBL" id="KAF2135726.1"/>
    </source>
</evidence>
<reference evidence="2" key="1">
    <citation type="journal article" date="2020" name="Stud. Mycol.">
        <title>101 Dothideomycetes genomes: a test case for predicting lifestyles and emergence of pathogens.</title>
        <authorList>
            <person name="Haridas S."/>
            <person name="Albert R."/>
            <person name="Binder M."/>
            <person name="Bloem J."/>
            <person name="Labutti K."/>
            <person name="Salamov A."/>
            <person name="Andreopoulos B."/>
            <person name="Baker S."/>
            <person name="Barry K."/>
            <person name="Bills G."/>
            <person name="Bluhm B."/>
            <person name="Cannon C."/>
            <person name="Castanera R."/>
            <person name="Culley D."/>
            <person name="Daum C."/>
            <person name="Ezra D."/>
            <person name="Gonzalez J."/>
            <person name="Henrissat B."/>
            <person name="Kuo A."/>
            <person name="Liang C."/>
            <person name="Lipzen A."/>
            <person name="Lutzoni F."/>
            <person name="Magnuson J."/>
            <person name="Mondo S."/>
            <person name="Nolan M."/>
            <person name="Ohm R."/>
            <person name="Pangilinan J."/>
            <person name="Park H.-J."/>
            <person name="Ramirez L."/>
            <person name="Alfaro M."/>
            <person name="Sun H."/>
            <person name="Tritt A."/>
            <person name="Yoshinaga Y."/>
            <person name="Zwiers L.-H."/>
            <person name="Turgeon B."/>
            <person name="Goodwin S."/>
            <person name="Spatafora J."/>
            <person name="Crous P."/>
            <person name="Grigoriev I."/>
        </authorList>
    </citation>
    <scope>NUCLEOTIDE SEQUENCE</scope>
    <source>
        <strain evidence="2">CBS 121167</strain>
    </source>
</reference>
<keyword evidence="3" id="KW-1185">Reference proteome</keyword>
<dbReference type="OrthoDB" id="5275938at2759"/>